<dbReference type="InterPro" id="IPR058667">
    <property type="entry name" value="DUF6242_C"/>
</dbReference>
<feature type="domain" description="DUF6242" evidence="2">
    <location>
        <begin position="43"/>
        <end position="143"/>
    </location>
</feature>
<dbReference type="InterPro" id="IPR046209">
    <property type="entry name" value="DUF6242_N"/>
</dbReference>
<protein>
    <submittedName>
        <fullName evidence="4">Uncharacterized protein</fullName>
    </submittedName>
</protein>
<dbReference type="AlphaFoldDB" id="A0A2X4PEC5"/>
<dbReference type="Pfam" id="PF25852">
    <property type="entry name" value="DUF6242_C"/>
    <property type="match status" value="1"/>
</dbReference>
<keyword evidence="1" id="KW-0732">Signal</keyword>
<keyword evidence="5" id="KW-1185">Reference proteome</keyword>
<feature type="signal peptide" evidence="1">
    <location>
        <begin position="1"/>
        <end position="25"/>
    </location>
</feature>
<gene>
    <name evidence="4" type="ORF">NCTC12858_00032</name>
</gene>
<sequence>MNRSNISIYLTAACLALVFTFISSACNRNDSAVEKVDLTSVQIHTLVMQSKDTPELGKVFFSIDQRQGKIYNAIPIAYKTRIGKVLPSVGTFKLNKLSYAVGDNAEWVPWSGKDSIALNGADRIRFQVKDQAGKMTKEYQVEIRIYSFDPRTILWEDLGTSSLSVNLASSYYAIQEKSDVRIYTNEADKVVMYSGNLGNPKDWKRQEMSLSGQVVAMQLNSQGTQRFIQTSDGERDRLYKSSDGILWTEDSPVGLNRFSFLGCVEDAGKPYMVALAYMDGNLKRAASWSGGGLNYHDPLPEDFPMEHLCIVADNNYLKPVIRLLGGKSKASAEGQYWLSTNAQDWLKPGEIAASNLPLSSYRAGQMVRSDKQLFFFGTSERSGEVRNTVYHSSDRGYTWKAGVEQLMLPSVAKPYEICFAFSDEQNYIYLGVATKGEGADTNVRLFRGRLKLYL</sequence>
<dbReference type="PROSITE" id="PS51257">
    <property type="entry name" value="PROKAR_LIPOPROTEIN"/>
    <property type="match status" value="1"/>
</dbReference>
<dbReference type="Pfam" id="PF19755">
    <property type="entry name" value="DUF6242"/>
    <property type="match status" value="1"/>
</dbReference>
<feature type="domain" description="DUF6242" evidence="3">
    <location>
        <begin position="149"/>
        <end position="450"/>
    </location>
</feature>
<reference evidence="4 5" key="1">
    <citation type="submission" date="2018-06" db="EMBL/GenBank/DDBJ databases">
        <authorList>
            <consortium name="Pathogen Informatics"/>
            <person name="Doyle S."/>
        </authorList>
    </citation>
    <scope>NUCLEOTIDE SEQUENCE [LARGE SCALE GENOMIC DNA]</scope>
    <source>
        <strain evidence="4 5">NCTC12858</strain>
    </source>
</reference>
<accession>A0A2X4PEC5</accession>
<evidence type="ECO:0000259" key="3">
    <source>
        <dbReference type="Pfam" id="PF25852"/>
    </source>
</evidence>
<dbReference type="SUPFAM" id="SSF110296">
    <property type="entry name" value="Oligoxyloglucan reducing end-specific cellobiohydrolase"/>
    <property type="match status" value="1"/>
</dbReference>
<evidence type="ECO:0000256" key="1">
    <source>
        <dbReference type="SAM" id="SignalP"/>
    </source>
</evidence>
<dbReference type="RefSeq" id="WP_023939785.1">
    <property type="nucleotide sequence ID" value="NZ_LS483447.1"/>
</dbReference>
<feature type="chain" id="PRO_5015990712" evidence="1">
    <location>
        <begin position="26"/>
        <end position="454"/>
    </location>
</feature>
<evidence type="ECO:0000313" key="5">
    <source>
        <dbReference type="Proteomes" id="UP000249300"/>
    </source>
</evidence>
<dbReference type="EMBL" id="LS483447">
    <property type="protein sequence ID" value="SQH72226.1"/>
    <property type="molecule type" value="Genomic_DNA"/>
</dbReference>
<dbReference type="KEGG" id="pcre:NCTC12858_00032"/>
<evidence type="ECO:0000259" key="2">
    <source>
        <dbReference type="Pfam" id="PF19755"/>
    </source>
</evidence>
<organism evidence="4 5">
    <name type="scientific">Porphyromonas crevioricanis</name>
    <dbReference type="NCBI Taxonomy" id="393921"/>
    <lineage>
        <taxon>Bacteria</taxon>
        <taxon>Pseudomonadati</taxon>
        <taxon>Bacteroidota</taxon>
        <taxon>Bacteroidia</taxon>
        <taxon>Bacteroidales</taxon>
        <taxon>Porphyromonadaceae</taxon>
        <taxon>Porphyromonas</taxon>
    </lineage>
</organism>
<name>A0A2X4PEC5_9PORP</name>
<proteinExistence type="predicted"/>
<dbReference type="Proteomes" id="UP000249300">
    <property type="component" value="Chromosome 1"/>
</dbReference>
<evidence type="ECO:0000313" key="4">
    <source>
        <dbReference type="EMBL" id="SQH72226.1"/>
    </source>
</evidence>